<dbReference type="Pfam" id="PF01791">
    <property type="entry name" value="DeoC"/>
    <property type="match status" value="1"/>
</dbReference>
<dbReference type="NCBIfam" id="TIGR01232">
    <property type="entry name" value="lacD"/>
    <property type="match status" value="1"/>
</dbReference>
<evidence type="ECO:0000256" key="6">
    <source>
        <dbReference type="HAMAP-Rule" id="MF_00734"/>
    </source>
</evidence>
<dbReference type="InterPro" id="IPR002915">
    <property type="entry name" value="DeoC/FbaB/LacD_aldolase"/>
</dbReference>
<dbReference type="GO" id="GO:0019512">
    <property type="term" value="P:lactose catabolic process via tagatose-6-phosphate"/>
    <property type="evidence" value="ECO:0007669"/>
    <property type="project" value="UniProtKB-UniRule"/>
</dbReference>
<evidence type="ECO:0000313" key="7">
    <source>
        <dbReference type="EMBL" id="EEW92875.2"/>
    </source>
</evidence>
<evidence type="ECO:0000313" key="8">
    <source>
        <dbReference type="Proteomes" id="UP000002939"/>
    </source>
</evidence>
<dbReference type="PANTHER" id="PTHR39340:SF1">
    <property type="entry name" value="SULFOFRUCTOSEPHOSPHATE ALDOLASE"/>
    <property type="match status" value="1"/>
</dbReference>
<evidence type="ECO:0000256" key="2">
    <source>
        <dbReference type="ARBA" id="ARBA00005191"/>
    </source>
</evidence>
<comment type="caution">
    <text evidence="7">The sequence shown here is derived from an EMBL/GenBank/DDBJ whole genome shotgun (WGS) entry which is preliminary data.</text>
</comment>
<dbReference type="HOGENOM" id="CLU_058971_0_1_9"/>
<dbReference type="NCBIfam" id="NF003180">
    <property type="entry name" value="PRK04161.1"/>
    <property type="match status" value="1"/>
</dbReference>
<dbReference type="UniPathway" id="UPA00704">
    <property type="reaction ID" value="UER00716"/>
</dbReference>
<accession>D0BLL0</accession>
<gene>
    <name evidence="6" type="primary">lacD</name>
    <name evidence="7" type="ORF">HMPREF0446_00863</name>
</gene>
<dbReference type="OrthoDB" id="106309at2"/>
<dbReference type="PANTHER" id="PTHR39340">
    <property type="entry name" value="SULFOFRUCTOSEPHOSPHATE ALDOLASE"/>
    <property type="match status" value="1"/>
</dbReference>
<sequence>MSKLTVTKGKYEHLRRLSNENHVIGALAIDQRGSLKKMIAAGNPDQTGDEGIIHFKELISEELTKYSSSILLDPEYGLPAAEKRNADCGLLISYEKTGYDATEVGRLPDLLPIWSAKRIKEIGADAVKVLLYYDIDEDPAINDIKHAWVERVGSECTAEDIPFFLEIVSYDASNEDVKSAHYASLKPHKVNDAMKVFSDPRYQVDVLKVEVPVNMNFVEGFTAEGVEPVYTRQEALTYFKEQSEITHLPFIFLSAGVSASLFQETLRFAQEAGSKFNGVLCGRATWKDSVAVYANEGDEKGREWLASTGRQNIEDLNVVLDATATSWLDRVEVK</sequence>
<dbReference type="NCBIfam" id="NF009498">
    <property type="entry name" value="PRK12858.1"/>
    <property type="match status" value="1"/>
</dbReference>
<dbReference type="AlphaFoldDB" id="D0BLL0"/>
<protein>
    <recommendedName>
        <fullName evidence="6">Tagatose 1,6-diphosphate aldolase</fullName>
        <ecNumber evidence="6">4.1.2.40</ecNumber>
    </recommendedName>
    <alternativeName>
        <fullName evidence="6">D-tagatose-1,6-bisphosphate aldolase</fullName>
    </alternativeName>
    <alternativeName>
        <fullName evidence="6">Tagatose-bisphosphate aldolase</fullName>
    </alternativeName>
</protein>
<reference evidence="7" key="2">
    <citation type="submission" date="2011-10" db="EMBL/GenBank/DDBJ databases">
        <title>The Genome Sequence of Granulicatella elegans ATCC 700633.</title>
        <authorList>
            <consortium name="The Broad Institute Genome Sequencing Platform"/>
            <consortium name="The Broad Institute Genome Sequencing Center for Infectious Disease"/>
            <person name="Earl A."/>
            <person name="Ward D."/>
            <person name="Feldgarden M."/>
            <person name="Gevers D."/>
            <person name="Sibley C.D."/>
            <person name="Field T.R."/>
            <person name="Grinwis M."/>
            <person name="Eshaghurshan C.S."/>
            <person name="Surette M.G."/>
            <person name="Young S.K."/>
            <person name="Zeng Q."/>
            <person name="Gargeya S."/>
            <person name="Fitzgerald M."/>
            <person name="Haas B."/>
            <person name="Abouelleil A."/>
            <person name="Alvarado L."/>
            <person name="Arachchi H.M."/>
            <person name="Berlin A."/>
            <person name="Brown A."/>
            <person name="Chapman S.B."/>
            <person name="Chen Z."/>
            <person name="Dunbar C."/>
            <person name="Freedman E."/>
            <person name="Gearin G."/>
            <person name="Goldberg J."/>
            <person name="Griggs A."/>
            <person name="Gujja S."/>
            <person name="Heiman D."/>
            <person name="Howarth C."/>
            <person name="Larson L."/>
            <person name="Lui A."/>
            <person name="MacDonald P.J.P."/>
            <person name="Montmayeur A."/>
            <person name="Murphy C."/>
            <person name="Neiman D."/>
            <person name="Pearson M."/>
            <person name="Priest M."/>
            <person name="Roberts A."/>
            <person name="Saif S."/>
            <person name="Shea T."/>
            <person name="Shenoy N."/>
            <person name="Sisk P."/>
            <person name="Stolte C."/>
            <person name="Sykes S."/>
            <person name="Wortman J."/>
            <person name="Nusbaum C."/>
            <person name="Birren B."/>
        </authorList>
    </citation>
    <scope>NUCLEOTIDE SEQUENCE [LARGE SCALE GENOMIC DNA]</scope>
    <source>
        <strain evidence="7">ATCC 700633</strain>
    </source>
</reference>
<dbReference type="InterPro" id="IPR005927">
    <property type="entry name" value="Tag_1.6-dipho_adolase"/>
</dbReference>
<comment type="catalytic activity">
    <reaction evidence="1 6">
        <text>D-tagatofuranose 1,6-bisphosphate = D-glyceraldehyde 3-phosphate + dihydroxyacetone phosphate</text>
        <dbReference type="Rhea" id="RHEA:22948"/>
        <dbReference type="ChEBI" id="CHEBI:57642"/>
        <dbReference type="ChEBI" id="CHEBI:58694"/>
        <dbReference type="ChEBI" id="CHEBI:59776"/>
        <dbReference type="EC" id="4.1.2.40"/>
    </reaction>
</comment>
<dbReference type="NCBIfam" id="NF009065">
    <property type="entry name" value="PRK12399.1"/>
    <property type="match status" value="1"/>
</dbReference>
<dbReference type="InterPro" id="IPR050552">
    <property type="entry name" value="LacD_aldolase"/>
</dbReference>
<evidence type="ECO:0000256" key="4">
    <source>
        <dbReference type="ARBA" id="ARBA00022736"/>
    </source>
</evidence>
<keyword evidence="8" id="KW-1185">Reference proteome</keyword>
<dbReference type="eggNOG" id="COG3684">
    <property type="taxonomic scope" value="Bacteria"/>
</dbReference>
<evidence type="ECO:0000256" key="5">
    <source>
        <dbReference type="ARBA" id="ARBA00023239"/>
    </source>
</evidence>
<dbReference type="GO" id="GO:0061595">
    <property type="term" value="F:6-deoxy-6-sulfofructose-1-phosphate aldolase activity"/>
    <property type="evidence" value="ECO:0007669"/>
    <property type="project" value="TreeGrafter"/>
</dbReference>
<dbReference type="HAMAP" id="MF_00734">
    <property type="entry name" value="LacD"/>
    <property type="match status" value="1"/>
</dbReference>
<dbReference type="Proteomes" id="UP000002939">
    <property type="component" value="Unassembled WGS sequence"/>
</dbReference>
<dbReference type="Gene3D" id="3.20.20.70">
    <property type="entry name" value="Aldolase class I"/>
    <property type="match status" value="1"/>
</dbReference>
<comment type="pathway">
    <text evidence="2 6">Carbohydrate metabolism; D-tagatose 6-phosphate degradation; D-glyceraldehyde 3-phosphate and glycerone phosphate from D-tagatose 6-phosphate: step 2/2.</text>
</comment>
<dbReference type="RefSeq" id="WP_020991432.1">
    <property type="nucleotide sequence ID" value="NZ_KI391971.1"/>
</dbReference>
<dbReference type="GO" id="GO:2001059">
    <property type="term" value="P:D-tagatose 6-phosphate catabolic process"/>
    <property type="evidence" value="ECO:0007669"/>
    <property type="project" value="UniProtKB-UniRule"/>
</dbReference>
<evidence type="ECO:0000256" key="3">
    <source>
        <dbReference type="ARBA" id="ARBA00008679"/>
    </source>
</evidence>
<organism evidence="7 8">
    <name type="scientific">Granulicatella elegans ATCC 700633</name>
    <dbReference type="NCBI Taxonomy" id="626369"/>
    <lineage>
        <taxon>Bacteria</taxon>
        <taxon>Bacillati</taxon>
        <taxon>Bacillota</taxon>
        <taxon>Bacilli</taxon>
        <taxon>Lactobacillales</taxon>
        <taxon>Carnobacteriaceae</taxon>
        <taxon>Granulicatella</taxon>
    </lineage>
</organism>
<dbReference type="EMBL" id="ACRF02000016">
    <property type="protein sequence ID" value="EEW92875.2"/>
    <property type="molecule type" value="Genomic_DNA"/>
</dbReference>
<dbReference type="InterPro" id="IPR013785">
    <property type="entry name" value="Aldolase_TIM"/>
</dbReference>
<dbReference type="SMART" id="SM01133">
    <property type="entry name" value="DeoC"/>
    <property type="match status" value="1"/>
</dbReference>
<keyword evidence="4 6" id="KW-0423">Lactose metabolism</keyword>
<dbReference type="GO" id="GO:0009025">
    <property type="term" value="F:tagatose-bisphosphate aldolase activity"/>
    <property type="evidence" value="ECO:0007669"/>
    <property type="project" value="UniProtKB-UniRule"/>
</dbReference>
<dbReference type="GO" id="GO:0009024">
    <property type="term" value="F:tagatose-6-phosphate kinase activity"/>
    <property type="evidence" value="ECO:0007669"/>
    <property type="project" value="InterPro"/>
</dbReference>
<name>D0BLL0_9LACT</name>
<dbReference type="EC" id="4.1.2.40" evidence="6"/>
<evidence type="ECO:0000256" key="1">
    <source>
        <dbReference type="ARBA" id="ARBA00000567"/>
    </source>
</evidence>
<proteinExistence type="inferred from homology"/>
<dbReference type="GO" id="GO:1902777">
    <property type="term" value="P:6-sulfoquinovose(1-) catabolic process"/>
    <property type="evidence" value="ECO:0007669"/>
    <property type="project" value="TreeGrafter"/>
</dbReference>
<comment type="similarity">
    <text evidence="3 6">Belongs to the aldolase LacD family.</text>
</comment>
<dbReference type="STRING" id="626369.HMPREF0446_00863"/>
<keyword evidence="5 6" id="KW-0456">Lyase</keyword>
<dbReference type="SUPFAM" id="SSF51569">
    <property type="entry name" value="Aldolase"/>
    <property type="match status" value="1"/>
</dbReference>
<reference evidence="7" key="1">
    <citation type="submission" date="2009-09" db="EMBL/GenBank/DDBJ databases">
        <authorList>
            <consortium name="The Broad Institute Genome Sequencing Platform"/>
            <person name="Ward D."/>
            <person name="Feldgarden M."/>
            <person name="Earl A."/>
            <person name="Young S.K."/>
            <person name="Zeng Q."/>
            <person name="Koehrsen M."/>
            <person name="Alvarado L."/>
            <person name="Berlin A."/>
            <person name="Bochicchio J."/>
            <person name="Borenstein D."/>
            <person name="Chapman S.B."/>
            <person name="Chen Z."/>
            <person name="Engels R."/>
            <person name="Freedman E."/>
            <person name="Gellesch M."/>
            <person name="Goldberg J."/>
            <person name="Griggs A."/>
            <person name="Gujja S."/>
            <person name="Heilman E."/>
            <person name="Heiman D."/>
            <person name="Hepburn T."/>
            <person name="Howarth C."/>
            <person name="Jen D."/>
            <person name="Larson L."/>
            <person name="Lewis B."/>
            <person name="Mehta T."/>
            <person name="Park D."/>
            <person name="Pearson M."/>
            <person name="Roberts A."/>
            <person name="Saif S."/>
            <person name="Shea T."/>
            <person name="Shenoy N."/>
            <person name="Sisk P."/>
            <person name="Stolte C."/>
            <person name="Sykes S."/>
            <person name="Thomson T."/>
            <person name="Walk T."/>
            <person name="White J."/>
            <person name="Yandava C."/>
            <person name="Sibley C.D."/>
            <person name="Field T.R."/>
            <person name="Grinwis M."/>
            <person name="Eshaghurshan C.S."/>
            <person name="Surette M.G."/>
            <person name="Haas B."/>
            <person name="Nusbaum C."/>
            <person name="Birren B."/>
        </authorList>
    </citation>
    <scope>NUCLEOTIDE SEQUENCE [LARGE SCALE GENOMIC DNA]</scope>
    <source>
        <strain evidence="7">ATCC 700633</strain>
    </source>
</reference>